<feature type="compositionally biased region" description="Basic and acidic residues" evidence="1">
    <location>
        <begin position="216"/>
        <end position="235"/>
    </location>
</feature>
<sequence>SLVSSQRNHSCAGFRCGSTVRAAVATNKDGQRRSAWDQPWAEQQCFPSAPFWRPHLFFVSSSLLITPRFCSRLVFAHFSSSSKAGRQSRSSPAKSPIGGGGGAEAATSSELRNCAVEEGSASKMTDGGPDQGPAMVLTTTEAVPAVIGTKFEDLMIVKVMANVIEVHRNLTKTLKKLKGGIQELKCKFGEMDSKLEKLINERNYVPQEIDPEEEQKEAKRKEEERQMDEQLKKDLKRMSKQWKKEYGYFPRAKKCKPVKCKLNNGLNEAPTIRT</sequence>
<evidence type="ECO:0000313" key="3">
    <source>
        <dbReference type="EMBL" id="JAT56364.1"/>
    </source>
</evidence>
<organism evidence="3">
    <name type="scientific">Anthurium amnicola</name>
    <dbReference type="NCBI Taxonomy" id="1678845"/>
    <lineage>
        <taxon>Eukaryota</taxon>
        <taxon>Viridiplantae</taxon>
        <taxon>Streptophyta</taxon>
        <taxon>Embryophyta</taxon>
        <taxon>Tracheophyta</taxon>
        <taxon>Spermatophyta</taxon>
        <taxon>Magnoliopsida</taxon>
        <taxon>Liliopsida</taxon>
        <taxon>Araceae</taxon>
        <taxon>Pothoideae</taxon>
        <taxon>Potheae</taxon>
        <taxon>Anthurium</taxon>
    </lineage>
</organism>
<feature type="region of interest" description="Disordered" evidence="1">
    <location>
        <begin position="83"/>
        <end position="110"/>
    </location>
</feature>
<protein>
    <submittedName>
        <fullName evidence="3">Tubulin glycylase 3A</fullName>
    </submittedName>
</protein>
<reference evidence="3" key="1">
    <citation type="submission" date="2015-07" db="EMBL/GenBank/DDBJ databases">
        <title>Transcriptome Assembly of Anthurium amnicola.</title>
        <authorList>
            <person name="Suzuki J."/>
        </authorList>
    </citation>
    <scope>NUCLEOTIDE SEQUENCE</scope>
</reference>
<evidence type="ECO:0000256" key="1">
    <source>
        <dbReference type="SAM" id="MobiDB-lite"/>
    </source>
</evidence>
<feature type="compositionally biased region" description="Low complexity" evidence="1">
    <location>
        <begin position="83"/>
        <end position="96"/>
    </location>
</feature>
<feature type="non-terminal residue" evidence="3">
    <location>
        <position position="1"/>
    </location>
</feature>
<gene>
    <name evidence="3" type="primary">TTLL3A_3</name>
    <name evidence="2" type="synonym">TTLL3A_1</name>
    <name evidence="2" type="ORF">g.115546</name>
    <name evidence="3" type="ORF">g.115557</name>
</gene>
<name>A0A1D1YNZ9_9ARAE</name>
<dbReference type="AlphaFoldDB" id="A0A1D1YNZ9"/>
<dbReference type="EMBL" id="GDJX01011572">
    <property type="protein sequence ID" value="JAT56364.1"/>
    <property type="molecule type" value="Transcribed_RNA"/>
</dbReference>
<accession>A0A1D1YNZ9</accession>
<dbReference type="EMBL" id="GDJX01013366">
    <property type="protein sequence ID" value="JAT54570.1"/>
    <property type="molecule type" value="Transcribed_RNA"/>
</dbReference>
<feature type="region of interest" description="Disordered" evidence="1">
    <location>
        <begin position="206"/>
        <end position="235"/>
    </location>
</feature>
<proteinExistence type="predicted"/>
<evidence type="ECO:0000313" key="2">
    <source>
        <dbReference type="EMBL" id="JAT54570.1"/>
    </source>
</evidence>